<feature type="domain" description="MacB-like periplasmic core" evidence="8">
    <location>
        <begin position="20"/>
        <end position="236"/>
    </location>
</feature>
<evidence type="ECO:0000259" key="7">
    <source>
        <dbReference type="Pfam" id="PF02687"/>
    </source>
</evidence>
<keyword evidence="5 6" id="KW-0472">Membrane</keyword>
<feature type="transmembrane region" description="Helical" evidence="6">
    <location>
        <begin position="427"/>
        <end position="448"/>
    </location>
</feature>
<feature type="transmembrane region" description="Helical" evidence="6">
    <location>
        <begin position="759"/>
        <end position="779"/>
    </location>
</feature>
<evidence type="ECO:0000256" key="4">
    <source>
        <dbReference type="ARBA" id="ARBA00022989"/>
    </source>
</evidence>
<feature type="domain" description="ABC3 transporter permease C-terminal" evidence="7">
    <location>
        <begin position="293"/>
        <end position="403"/>
    </location>
</feature>
<feature type="transmembrane region" description="Helical" evidence="6">
    <location>
        <begin position="21"/>
        <end position="41"/>
    </location>
</feature>
<evidence type="ECO:0000256" key="2">
    <source>
        <dbReference type="ARBA" id="ARBA00022475"/>
    </source>
</evidence>
<keyword evidence="3 6" id="KW-0812">Transmembrane</keyword>
<evidence type="ECO:0000313" key="9">
    <source>
        <dbReference type="EMBL" id="GGE07194.1"/>
    </source>
</evidence>
<dbReference type="PANTHER" id="PTHR30572">
    <property type="entry name" value="MEMBRANE COMPONENT OF TRANSPORTER-RELATED"/>
    <property type="match status" value="1"/>
</dbReference>
<keyword evidence="4 6" id="KW-1133">Transmembrane helix</keyword>
<feature type="transmembrane region" description="Helical" evidence="6">
    <location>
        <begin position="380"/>
        <end position="406"/>
    </location>
</feature>
<keyword evidence="2" id="KW-1003">Cell membrane</keyword>
<reference evidence="9" key="2">
    <citation type="submission" date="2020-09" db="EMBL/GenBank/DDBJ databases">
        <authorList>
            <person name="Sun Q."/>
            <person name="Zhou Y."/>
        </authorList>
    </citation>
    <scope>NUCLEOTIDE SEQUENCE</scope>
    <source>
        <strain evidence="9">CGMCC 1.15966</strain>
    </source>
</reference>
<dbReference type="InterPro" id="IPR050250">
    <property type="entry name" value="Macrolide_Exporter_MacB"/>
</dbReference>
<dbReference type="PANTHER" id="PTHR30572:SF18">
    <property type="entry name" value="ABC-TYPE MACROLIDE FAMILY EXPORT SYSTEM PERMEASE COMPONENT 2"/>
    <property type="match status" value="1"/>
</dbReference>
<dbReference type="RefSeq" id="WP_182498086.1">
    <property type="nucleotide sequence ID" value="NZ_BMKM01000001.1"/>
</dbReference>
<name>A0A8H9FY43_9SPHI</name>
<comment type="subcellular location">
    <subcellularLocation>
        <location evidence="1">Cell membrane</location>
        <topology evidence="1">Multi-pass membrane protein</topology>
    </subcellularLocation>
</comment>
<dbReference type="Pfam" id="PF02687">
    <property type="entry name" value="FtsX"/>
    <property type="match status" value="2"/>
</dbReference>
<feature type="transmembrane region" description="Helical" evidence="6">
    <location>
        <begin position="673"/>
        <end position="697"/>
    </location>
</feature>
<dbReference type="AlphaFoldDB" id="A0A8H9FY43"/>
<protein>
    <submittedName>
        <fullName evidence="9">ABC transporter permease</fullName>
    </submittedName>
</protein>
<evidence type="ECO:0000256" key="5">
    <source>
        <dbReference type="ARBA" id="ARBA00023136"/>
    </source>
</evidence>
<dbReference type="GO" id="GO:0022857">
    <property type="term" value="F:transmembrane transporter activity"/>
    <property type="evidence" value="ECO:0007669"/>
    <property type="project" value="TreeGrafter"/>
</dbReference>
<organism evidence="9 10">
    <name type="scientific">Sphingobacterium cellulitidis</name>
    <dbReference type="NCBI Taxonomy" id="1768011"/>
    <lineage>
        <taxon>Bacteria</taxon>
        <taxon>Pseudomonadati</taxon>
        <taxon>Bacteroidota</taxon>
        <taxon>Sphingobacteriia</taxon>
        <taxon>Sphingobacteriales</taxon>
        <taxon>Sphingobacteriaceae</taxon>
        <taxon>Sphingobacterium</taxon>
    </lineage>
</organism>
<dbReference type="GO" id="GO:0005886">
    <property type="term" value="C:plasma membrane"/>
    <property type="evidence" value="ECO:0007669"/>
    <property type="project" value="UniProtKB-SubCell"/>
</dbReference>
<dbReference type="Proteomes" id="UP000614460">
    <property type="component" value="Unassembled WGS sequence"/>
</dbReference>
<feature type="domain" description="MacB-like periplasmic core" evidence="8">
    <location>
        <begin position="478"/>
        <end position="619"/>
    </location>
</feature>
<dbReference type="InterPro" id="IPR025857">
    <property type="entry name" value="MacB_PCD"/>
</dbReference>
<evidence type="ECO:0000256" key="3">
    <source>
        <dbReference type="ARBA" id="ARBA00022692"/>
    </source>
</evidence>
<evidence type="ECO:0000256" key="1">
    <source>
        <dbReference type="ARBA" id="ARBA00004651"/>
    </source>
</evidence>
<feature type="transmembrane region" description="Helical" evidence="6">
    <location>
        <begin position="333"/>
        <end position="360"/>
    </location>
</feature>
<proteinExistence type="predicted"/>
<dbReference type="InterPro" id="IPR003838">
    <property type="entry name" value="ABC3_permease_C"/>
</dbReference>
<sequence>MLKNYIKIAWRNLLKNKGFTTINIVGLAIGMAGALMILLWLQNMLTMDRYHEKSDRLYIMSNRDEHQGSKFAWVYTPKILGPSMKEEFPDIETYSRYSGENYFLTTYQDKKLKTKLSFVDPGFFNMFSFPIEKGEKTNLLNDPKSIVITAKKAKDLFGDDDPIGKIIKIDSVDQVKVQAVIEDIPSNSSFDFEGLISWEYAKSINYYDENWNNNSIFTYILLKNEVSLSDFNNKIKSFTRDHINGDNNSSSSAIRSTVDIFAYPYKDQFLYNNGKGGEFKSGRIDLVNLFAWIGGFILLVACINFMNLSTAKSERRAKEVGVRKVIGADKKSLIFQFLTESILISLLAAVLSIIIIIIALPHFNELVSKNISISFLTASTWLFLLGFALFTGLIAGAYPAFFLSAFKPISTLKGKFKATTKGLSMRSVLVIVQFTLAIILIIATVVVYKQIDHSKERDRGYQENGLIYTEIEGNVEKNFKSIKNELLSSNAVISVSKNMSPVTDRYSSGWGFTSDASLEDDKKISFNRFSSDADGVKTLGFTLINGRDIDVYKFPTDSNAVLINETAVQTLKLKNPVGSIINGDGRRLTVVGVIKDFVMASPFGKTEPTVILGPSSYFSVVHYRLNPARSTSDNLKTIEGIFKKYNPDYPFSYHFIDKVFENKFKEAQAIGTIAMLFAGLTIFISCLGLLALIAYMAETRMKEIAVRKVLGASVPQITTLLSMDFIKLVIISILIASPIAWWAMNNWLQDFEYRINIEWYYFVIAGAAAILISLATISFQSIKAALANPVDSLRDE</sequence>
<feature type="transmembrane region" description="Helical" evidence="6">
    <location>
        <begin position="289"/>
        <end position="308"/>
    </location>
</feature>
<evidence type="ECO:0000259" key="8">
    <source>
        <dbReference type="Pfam" id="PF12704"/>
    </source>
</evidence>
<feature type="transmembrane region" description="Helical" evidence="6">
    <location>
        <begin position="725"/>
        <end position="744"/>
    </location>
</feature>
<evidence type="ECO:0000256" key="6">
    <source>
        <dbReference type="SAM" id="Phobius"/>
    </source>
</evidence>
<evidence type="ECO:0000313" key="10">
    <source>
        <dbReference type="Proteomes" id="UP000614460"/>
    </source>
</evidence>
<keyword evidence="10" id="KW-1185">Reference proteome</keyword>
<feature type="domain" description="ABC3 transporter permease C-terminal" evidence="7">
    <location>
        <begin position="675"/>
        <end position="785"/>
    </location>
</feature>
<dbReference type="EMBL" id="BMKM01000001">
    <property type="protein sequence ID" value="GGE07194.1"/>
    <property type="molecule type" value="Genomic_DNA"/>
</dbReference>
<dbReference type="Pfam" id="PF12704">
    <property type="entry name" value="MacB_PCD"/>
    <property type="match status" value="2"/>
</dbReference>
<gene>
    <name evidence="9" type="ORF">GCM10011516_01130</name>
</gene>
<comment type="caution">
    <text evidence="9">The sequence shown here is derived from an EMBL/GenBank/DDBJ whole genome shotgun (WGS) entry which is preliminary data.</text>
</comment>
<accession>A0A8H9FY43</accession>
<reference evidence="9" key="1">
    <citation type="journal article" date="2014" name="Int. J. Syst. Evol. Microbiol.">
        <title>Complete genome sequence of Corynebacterium casei LMG S-19264T (=DSM 44701T), isolated from a smear-ripened cheese.</title>
        <authorList>
            <consortium name="US DOE Joint Genome Institute (JGI-PGF)"/>
            <person name="Walter F."/>
            <person name="Albersmeier A."/>
            <person name="Kalinowski J."/>
            <person name="Ruckert C."/>
        </authorList>
    </citation>
    <scope>NUCLEOTIDE SEQUENCE</scope>
    <source>
        <strain evidence="9">CGMCC 1.15966</strain>
    </source>
</reference>